<protein>
    <submittedName>
        <fullName evidence="1">Uncharacterized protein</fullName>
    </submittedName>
</protein>
<keyword evidence="2" id="KW-1185">Reference proteome</keyword>
<reference evidence="1 2" key="1">
    <citation type="submission" date="2015-05" db="EMBL/GenBank/DDBJ databases">
        <title>Evolution of Trichinella species and genotypes.</title>
        <authorList>
            <person name="Korhonen P.K."/>
            <person name="Edoardo P."/>
            <person name="Giuseppe L.R."/>
            <person name="Gasser R.B."/>
        </authorList>
    </citation>
    <scope>NUCLEOTIDE SEQUENCE [LARGE SCALE GENOMIC DNA]</scope>
    <source>
        <strain evidence="1">ISS10</strain>
    </source>
</reference>
<evidence type="ECO:0000313" key="1">
    <source>
        <dbReference type="EMBL" id="KRZ61390.1"/>
    </source>
</evidence>
<name>A0A0V1LQL4_9BILA</name>
<dbReference type="Proteomes" id="UP000054721">
    <property type="component" value="Unassembled WGS sequence"/>
</dbReference>
<dbReference type="AlphaFoldDB" id="A0A0V1LQL4"/>
<accession>A0A0V1LQL4</accession>
<proteinExistence type="predicted"/>
<evidence type="ECO:0000313" key="2">
    <source>
        <dbReference type="Proteomes" id="UP000054721"/>
    </source>
</evidence>
<organism evidence="1 2">
    <name type="scientific">Trichinella nativa</name>
    <dbReference type="NCBI Taxonomy" id="6335"/>
    <lineage>
        <taxon>Eukaryota</taxon>
        <taxon>Metazoa</taxon>
        <taxon>Ecdysozoa</taxon>
        <taxon>Nematoda</taxon>
        <taxon>Enoplea</taxon>
        <taxon>Dorylaimia</taxon>
        <taxon>Trichinellida</taxon>
        <taxon>Trichinellidae</taxon>
        <taxon>Trichinella</taxon>
    </lineage>
</organism>
<gene>
    <name evidence="1" type="ORF">T02_13547</name>
</gene>
<comment type="caution">
    <text evidence="1">The sequence shown here is derived from an EMBL/GenBank/DDBJ whole genome shotgun (WGS) entry which is preliminary data.</text>
</comment>
<sequence>MVSPIKHKRSIFSPTLQYNSFQTSSSFRNKHEAKNSSLNQIYPISPYKICQKVADEQLHFIDVSYG</sequence>
<dbReference type="EMBL" id="JYDW01000019">
    <property type="protein sequence ID" value="KRZ61390.1"/>
    <property type="molecule type" value="Genomic_DNA"/>
</dbReference>